<proteinExistence type="predicted"/>
<dbReference type="EMBL" id="PCVG01000053">
    <property type="protein sequence ID" value="PIQ68423.1"/>
    <property type="molecule type" value="Genomic_DNA"/>
</dbReference>
<dbReference type="Pfam" id="PF06414">
    <property type="entry name" value="Zeta_toxin"/>
    <property type="match status" value="1"/>
</dbReference>
<dbReference type="InterPro" id="IPR027417">
    <property type="entry name" value="P-loop_NTPase"/>
</dbReference>
<evidence type="ECO:0000313" key="4">
    <source>
        <dbReference type="EMBL" id="PIQ68423.1"/>
    </source>
</evidence>
<reference evidence="4 5" key="1">
    <citation type="submission" date="2017-09" db="EMBL/GenBank/DDBJ databases">
        <title>Depth-based differentiation of microbial function through sediment-hosted aquifers and enrichment of novel symbionts in the deep terrestrial subsurface.</title>
        <authorList>
            <person name="Probst A.J."/>
            <person name="Ladd B."/>
            <person name="Jarett J.K."/>
            <person name="Geller-Mcgrath D.E."/>
            <person name="Sieber C.M."/>
            <person name="Emerson J.B."/>
            <person name="Anantharaman K."/>
            <person name="Thomas B.C."/>
            <person name="Malmstrom R."/>
            <person name="Stieglmeier M."/>
            <person name="Klingl A."/>
            <person name="Woyke T."/>
            <person name="Ryan C.M."/>
            <person name="Banfield J.F."/>
        </authorList>
    </citation>
    <scope>NUCLEOTIDE SEQUENCE [LARGE SCALE GENOMIC DNA]</scope>
    <source>
        <strain evidence="4">CG11_big_fil_rev_8_21_14_0_20_46_11</strain>
    </source>
</reference>
<name>A0A2H0KCX4_9BACT</name>
<dbReference type="InterPro" id="IPR010488">
    <property type="entry name" value="Zeta_toxin_domain"/>
</dbReference>
<evidence type="ECO:0000256" key="2">
    <source>
        <dbReference type="ARBA" id="ARBA00022840"/>
    </source>
</evidence>
<sequence>MIEVETRKRSEEFARANRKRIAKELTDISKYIPDDTPISVFMAGSPGAGKTEFSKSLVDSLEIKSHHKVIRIDGDELRERMPGYTGNNSYLFNTAVSLIVEKIHDFALHNRQTFLLDGTFSKYTKANENVSRSLHKQRPVLVFYVYQRPEVAWRFTQAREAAEGRNIPKDAFIEQFINAKETIDRIRKDFRKKIFIFLVKKNFETGEVEQVIDIQKNNKPIDDYFEKRYTRDELEKML</sequence>
<keyword evidence="2" id="KW-0067">ATP-binding</keyword>
<dbReference type="GO" id="GO:0016301">
    <property type="term" value="F:kinase activity"/>
    <property type="evidence" value="ECO:0007669"/>
    <property type="project" value="InterPro"/>
</dbReference>
<organism evidence="4 5">
    <name type="scientific">Candidatus Taylorbacteria bacterium CG11_big_fil_rev_8_21_14_0_20_46_11</name>
    <dbReference type="NCBI Taxonomy" id="1975025"/>
    <lineage>
        <taxon>Bacteria</taxon>
        <taxon>Candidatus Tayloriibacteriota</taxon>
    </lineage>
</organism>
<dbReference type="Gene3D" id="3.40.50.300">
    <property type="entry name" value="P-loop containing nucleotide triphosphate hydrolases"/>
    <property type="match status" value="1"/>
</dbReference>
<evidence type="ECO:0000259" key="3">
    <source>
        <dbReference type="Pfam" id="PF06414"/>
    </source>
</evidence>
<protein>
    <submittedName>
        <fullName evidence="4">Zeta toxin</fullName>
    </submittedName>
</protein>
<dbReference type="Proteomes" id="UP000229342">
    <property type="component" value="Unassembled WGS sequence"/>
</dbReference>
<evidence type="ECO:0000313" key="5">
    <source>
        <dbReference type="Proteomes" id="UP000229342"/>
    </source>
</evidence>
<dbReference type="GO" id="GO:0005524">
    <property type="term" value="F:ATP binding"/>
    <property type="evidence" value="ECO:0007669"/>
    <property type="project" value="UniProtKB-KW"/>
</dbReference>
<keyword evidence="1" id="KW-0547">Nucleotide-binding</keyword>
<feature type="domain" description="Zeta toxin" evidence="3">
    <location>
        <begin position="24"/>
        <end position="193"/>
    </location>
</feature>
<evidence type="ECO:0000256" key="1">
    <source>
        <dbReference type="ARBA" id="ARBA00022741"/>
    </source>
</evidence>
<dbReference type="SUPFAM" id="SSF52540">
    <property type="entry name" value="P-loop containing nucleoside triphosphate hydrolases"/>
    <property type="match status" value="1"/>
</dbReference>
<accession>A0A2H0KCX4</accession>
<gene>
    <name evidence="4" type="ORF">COV91_04115</name>
</gene>
<dbReference type="AlphaFoldDB" id="A0A2H0KCX4"/>
<comment type="caution">
    <text evidence="4">The sequence shown here is derived from an EMBL/GenBank/DDBJ whole genome shotgun (WGS) entry which is preliminary data.</text>
</comment>